<keyword evidence="2" id="KW-1133">Transmembrane helix</keyword>
<dbReference type="AlphaFoldDB" id="A0A5B7GEH2"/>
<feature type="compositionally biased region" description="Basic residues" evidence="1">
    <location>
        <begin position="1"/>
        <end position="11"/>
    </location>
</feature>
<keyword evidence="2" id="KW-0472">Membrane</keyword>
<accession>A0A5B7GEH2</accession>
<reference evidence="3 4" key="1">
    <citation type="submission" date="2019-05" db="EMBL/GenBank/DDBJ databases">
        <title>Another draft genome of Portunus trituberculatus and its Hox gene families provides insights of decapod evolution.</title>
        <authorList>
            <person name="Jeong J.-H."/>
            <person name="Song I."/>
            <person name="Kim S."/>
            <person name="Choi T."/>
            <person name="Kim D."/>
            <person name="Ryu S."/>
            <person name="Kim W."/>
        </authorList>
    </citation>
    <scope>NUCLEOTIDE SEQUENCE [LARGE SCALE GENOMIC DNA]</scope>
    <source>
        <tissue evidence="3">Muscle</tissue>
    </source>
</reference>
<name>A0A5B7GEH2_PORTR</name>
<organism evidence="3 4">
    <name type="scientific">Portunus trituberculatus</name>
    <name type="common">Swimming crab</name>
    <name type="synonym">Neptunus trituberculatus</name>
    <dbReference type="NCBI Taxonomy" id="210409"/>
    <lineage>
        <taxon>Eukaryota</taxon>
        <taxon>Metazoa</taxon>
        <taxon>Ecdysozoa</taxon>
        <taxon>Arthropoda</taxon>
        <taxon>Crustacea</taxon>
        <taxon>Multicrustacea</taxon>
        <taxon>Malacostraca</taxon>
        <taxon>Eumalacostraca</taxon>
        <taxon>Eucarida</taxon>
        <taxon>Decapoda</taxon>
        <taxon>Pleocyemata</taxon>
        <taxon>Brachyura</taxon>
        <taxon>Eubrachyura</taxon>
        <taxon>Portunoidea</taxon>
        <taxon>Portunidae</taxon>
        <taxon>Portuninae</taxon>
        <taxon>Portunus</taxon>
    </lineage>
</organism>
<keyword evidence="2" id="KW-0812">Transmembrane</keyword>
<keyword evidence="4" id="KW-1185">Reference proteome</keyword>
<evidence type="ECO:0000256" key="2">
    <source>
        <dbReference type="SAM" id="Phobius"/>
    </source>
</evidence>
<protein>
    <submittedName>
        <fullName evidence="3">Uncharacterized protein</fullName>
    </submittedName>
</protein>
<comment type="caution">
    <text evidence="3">The sequence shown here is derived from an EMBL/GenBank/DDBJ whole genome shotgun (WGS) entry which is preliminary data.</text>
</comment>
<evidence type="ECO:0000313" key="4">
    <source>
        <dbReference type="Proteomes" id="UP000324222"/>
    </source>
</evidence>
<feature type="region of interest" description="Disordered" evidence="1">
    <location>
        <begin position="273"/>
        <end position="292"/>
    </location>
</feature>
<dbReference type="EMBL" id="VSRR010014723">
    <property type="protein sequence ID" value="MPC57362.1"/>
    <property type="molecule type" value="Genomic_DNA"/>
</dbReference>
<feature type="compositionally biased region" description="Gly residues" evidence="1">
    <location>
        <begin position="273"/>
        <end position="282"/>
    </location>
</feature>
<sequence length="292" mass="30328">MGKINTTKKYKRDASHAPGAKGRVLRPLVPLGAAAGTATDKVRIVGGGCGGGEEAKPEDSDAPCGFFASPAEAIIGAARYIIHSPKELLVHLEQRLTPLPTTLQTRAGVAVPARQPRWHPGARRAGPGASLLSCGNVRATPVPAALQGRQTGVPVYPEAAGMRAGEGQPWKLPDSFTFVFSFSKRRDVSLSLFLYGLLGSSLNLAPPFLSVPYPAGEGADRKLLEYICCFPFSSPWAVSSPAAVVGRIKGCHGGCCLIMVLFVVLWYSGGGGGGGGGRGGCGTDQDSEPCDE</sequence>
<feature type="region of interest" description="Disordered" evidence="1">
    <location>
        <begin position="1"/>
        <end position="22"/>
    </location>
</feature>
<feature type="transmembrane region" description="Helical" evidence="2">
    <location>
        <begin position="192"/>
        <end position="211"/>
    </location>
</feature>
<gene>
    <name evidence="3" type="ORF">E2C01_051342</name>
</gene>
<evidence type="ECO:0000313" key="3">
    <source>
        <dbReference type="EMBL" id="MPC57362.1"/>
    </source>
</evidence>
<dbReference type="Proteomes" id="UP000324222">
    <property type="component" value="Unassembled WGS sequence"/>
</dbReference>
<feature type="transmembrane region" description="Helical" evidence="2">
    <location>
        <begin position="223"/>
        <end position="244"/>
    </location>
</feature>
<proteinExistence type="predicted"/>
<feature type="transmembrane region" description="Helical" evidence="2">
    <location>
        <begin position="251"/>
        <end position="269"/>
    </location>
</feature>
<evidence type="ECO:0000256" key="1">
    <source>
        <dbReference type="SAM" id="MobiDB-lite"/>
    </source>
</evidence>